<keyword evidence="4" id="KW-1185">Reference proteome</keyword>
<proteinExistence type="predicted"/>
<keyword evidence="1" id="KW-1133">Transmembrane helix</keyword>
<dbReference type="SUPFAM" id="SSF48317">
    <property type="entry name" value="Acid phosphatase/Vanadium-dependent haloperoxidase"/>
    <property type="match status" value="1"/>
</dbReference>
<evidence type="ECO:0000259" key="2">
    <source>
        <dbReference type="SMART" id="SM00014"/>
    </source>
</evidence>
<dbReference type="Gene3D" id="1.20.144.10">
    <property type="entry name" value="Phosphatidic acid phosphatase type 2/haloperoxidase"/>
    <property type="match status" value="2"/>
</dbReference>
<sequence length="243" mass="26287">MQPPSAPSRTRPAGAVRVRRAAAGTAALLTAVFVALLVLVAAGWQPLMDWDRECAEDLHRHAVAHDGWTRTSRVLTDWVWDPWTMRALLAAAVAWLLWRGDRSAAGWVAAAAVLGAVVQQVLKAAVGRERPWWPDPVDSAHYAAFPSGHAFTATVGCGLLYWLAVRYGVRARWRGAVAVVAVVSVLGVGFTRVYLGVHWFSDVLGGWLLGGALVAVVVAWCPAPGPVPRAPDRRRDHVGRHPQ</sequence>
<dbReference type="PANTHER" id="PTHR14969">
    <property type="entry name" value="SPHINGOSINE-1-PHOSPHATE PHOSPHOHYDROLASE"/>
    <property type="match status" value="1"/>
</dbReference>
<evidence type="ECO:0000313" key="4">
    <source>
        <dbReference type="Proteomes" id="UP000807371"/>
    </source>
</evidence>
<feature type="transmembrane region" description="Helical" evidence="1">
    <location>
        <begin position="104"/>
        <end position="122"/>
    </location>
</feature>
<name>A0ABS0NFB9_9ACTN</name>
<comment type="caution">
    <text evidence="3">The sequence shown here is derived from an EMBL/GenBank/DDBJ whole genome shotgun (WGS) entry which is preliminary data.</text>
</comment>
<feature type="transmembrane region" description="Helical" evidence="1">
    <location>
        <begin position="176"/>
        <end position="195"/>
    </location>
</feature>
<feature type="transmembrane region" description="Helical" evidence="1">
    <location>
        <begin position="78"/>
        <end position="97"/>
    </location>
</feature>
<reference evidence="3 4" key="1">
    <citation type="submission" date="2020-09" db="EMBL/GenBank/DDBJ databases">
        <title>Biosynthesis of the nuclear factor of activated T cells inhibitor NFAT-133 and its congeners in Streptomyces pactum.</title>
        <authorList>
            <person name="Zhou W."/>
            <person name="Posri P."/>
            <person name="Abugrain M.E."/>
            <person name="Weisberg A.J."/>
            <person name="Chang J.H."/>
            <person name="Mahmud T."/>
        </authorList>
    </citation>
    <scope>NUCLEOTIDE SEQUENCE [LARGE SCALE GENOMIC DNA]</scope>
    <source>
        <strain evidence="3 4">ATCC 27456</strain>
    </source>
</reference>
<dbReference type="InterPro" id="IPR036938">
    <property type="entry name" value="PAP2/HPO_sf"/>
</dbReference>
<dbReference type="Pfam" id="PF01569">
    <property type="entry name" value="PAP2"/>
    <property type="match status" value="1"/>
</dbReference>
<dbReference type="Proteomes" id="UP000807371">
    <property type="component" value="Unassembled WGS sequence"/>
</dbReference>
<feature type="transmembrane region" description="Helical" evidence="1">
    <location>
        <begin position="21"/>
        <end position="44"/>
    </location>
</feature>
<dbReference type="RefSeq" id="WP_197987653.1">
    <property type="nucleotide sequence ID" value="NZ_JACYXC010000001.1"/>
</dbReference>
<protein>
    <submittedName>
        <fullName evidence="3">Phosphatase PAP2 family protein</fullName>
    </submittedName>
</protein>
<evidence type="ECO:0000313" key="3">
    <source>
        <dbReference type="EMBL" id="MBH5333893.1"/>
    </source>
</evidence>
<dbReference type="InterPro" id="IPR000326">
    <property type="entry name" value="PAP2/HPO"/>
</dbReference>
<dbReference type="EMBL" id="JACYXC010000001">
    <property type="protein sequence ID" value="MBH5333893.1"/>
    <property type="molecule type" value="Genomic_DNA"/>
</dbReference>
<accession>A0ABS0NFB9</accession>
<dbReference type="SMART" id="SM00014">
    <property type="entry name" value="acidPPc"/>
    <property type="match status" value="1"/>
</dbReference>
<feature type="transmembrane region" description="Helical" evidence="1">
    <location>
        <begin position="142"/>
        <end position="164"/>
    </location>
</feature>
<gene>
    <name evidence="3" type="ORF">IHE55_03360</name>
</gene>
<feature type="transmembrane region" description="Helical" evidence="1">
    <location>
        <begin position="207"/>
        <end position="225"/>
    </location>
</feature>
<keyword evidence="1" id="KW-0812">Transmembrane</keyword>
<dbReference type="PANTHER" id="PTHR14969:SF13">
    <property type="entry name" value="AT30094P"/>
    <property type="match status" value="1"/>
</dbReference>
<organism evidence="3 4">
    <name type="scientific">Streptomyces pactum</name>
    <dbReference type="NCBI Taxonomy" id="68249"/>
    <lineage>
        <taxon>Bacteria</taxon>
        <taxon>Bacillati</taxon>
        <taxon>Actinomycetota</taxon>
        <taxon>Actinomycetes</taxon>
        <taxon>Kitasatosporales</taxon>
        <taxon>Streptomycetaceae</taxon>
        <taxon>Streptomyces</taxon>
    </lineage>
</organism>
<feature type="domain" description="Phosphatidic acid phosphatase type 2/haloperoxidase" evidence="2">
    <location>
        <begin position="104"/>
        <end position="218"/>
    </location>
</feature>
<keyword evidence="1" id="KW-0472">Membrane</keyword>
<evidence type="ECO:0000256" key="1">
    <source>
        <dbReference type="SAM" id="Phobius"/>
    </source>
</evidence>